<dbReference type="OrthoDB" id="10581201at2759"/>
<comment type="caution">
    <text evidence="1">The sequence shown here is derived from an EMBL/GenBank/DDBJ whole genome shotgun (WGS) entry which is preliminary data.</text>
</comment>
<dbReference type="AlphaFoldDB" id="A0A8S3UXS0"/>
<name>A0A8S3UXS0_MYTED</name>
<dbReference type="EMBL" id="CAJPWZ010002950">
    <property type="protein sequence ID" value="CAG2248748.1"/>
    <property type="molecule type" value="Genomic_DNA"/>
</dbReference>
<evidence type="ECO:0000313" key="2">
    <source>
        <dbReference type="Proteomes" id="UP000683360"/>
    </source>
</evidence>
<organism evidence="1 2">
    <name type="scientific">Mytilus edulis</name>
    <name type="common">Blue mussel</name>
    <dbReference type="NCBI Taxonomy" id="6550"/>
    <lineage>
        <taxon>Eukaryota</taxon>
        <taxon>Metazoa</taxon>
        <taxon>Spiralia</taxon>
        <taxon>Lophotrochozoa</taxon>
        <taxon>Mollusca</taxon>
        <taxon>Bivalvia</taxon>
        <taxon>Autobranchia</taxon>
        <taxon>Pteriomorphia</taxon>
        <taxon>Mytilida</taxon>
        <taxon>Mytiloidea</taxon>
        <taxon>Mytilidae</taxon>
        <taxon>Mytilinae</taxon>
        <taxon>Mytilus</taxon>
    </lineage>
</organism>
<dbReference type="Proteomes" id="UP000683360">
    <property type="component" value="Unassembled WGS sequence"/>
</dbReference>
<reference evidence="1" key="1">
    <citation type="submission" date="2021-03" db="EMBL/GenBank/DDBJ databases">
        <authorList>
            <person name="Bekaert M."/>
        </authorList>
    </citation>
    <scope>NUCLEOTIDE SEQUENCE</scope>
</reference>
<sequence length="244" mass="28526">MMDLLLLKMHQIQNQVELMHFSVLMSSQNELHMPDKPVPLSGKQLTGPQRLYSDIIDWASNIDQGWSLDTLDTGKEVLSKLSSALWYIDHGHEKFAEKCCRIPECFQRFKGYNEYKKLRHKTPVITSEKLNDVCLSLTKCLSFPSMSLPRHTRLASKIEALLSCLTKYKEKLQLDNFRHKHVYQKRDQPCRSTSGDSTCQFINPTILVDKAFLELDKNLNRWDNINILTWTYFGMFWCNLFSDI</sequence>
<accession>A0A8S3UXS0</accession>
<gene>
    <name evidence="1" type="ORF">MEDL_60549</name>
</gene>
<keyword evidence="2" id="KW-1185">Reference proteome</keyword>
<proteinExistence type="predicted"/>
<protein>
    <submittedName>
        <fullName evidence="1">Uncharacterized protein</fullName>
    </submittedName>
</protein>
<evidence type="ECO:0000313" key="1">
    <source>
        <dbReference type="EMBL" id="CAG2248748.1"/>
    </source>
</evidence>